<dbReference type="EMBL" id="ML735275">
    <property type="protein sequence ID" value="KAE8388680.1"/>
    <property type="molecule type" value="Genomic_DNA"/>
</dbReference>
<accession>A0A5N7C3L9</accession>
<sequence length="106" mass="12099">MLHQGQMQAVVTCCACWHTNAVVQTNACCVTSRTLELENRRNFGILPSSDFDDVVCNVSHVVPTKVLCMHFIIVQSANWIGVYYKVYSTGYYIYRPWGIDSGWNWS</sequence>
<dbReference type="AlphaFoldDB" id="A0A5N7C3L9"/>
<proteinExistence type="predicted"/>
<gene>
    <name evidence="1" type="ORF">BDV23DRAFT_158549</name>
</gene>
<evidence type="ECO:0000313" key="1">
    <source>
        <dbReference type="EMBL" id="KAE8388680.1"/>
    </source>
</evidence>
<reference evidence="1" key="1">
    <citation type="submission" date="2019-04" db="EMBL/GenBank/DDBJ databases">
        <title>Friends and foes A comparative genomics studyof 23 Aspergillus species from section Flavi.</title>
        <authorList>
            <consortium name="DOE Joint Genome Institute"/>
            <person name="Kjaerbolling I."/>
            <person name="Vesth T."/>
            <person name="Frisvad J.C."/>
            <person name="Nybo J.L."/>
            <person name="Theobald S."/>
            <person name="Kildgaard S."/>
            <person name="Isbrandt T."/>
            <person name="Kuo A."/>
            <person name="Sato A."/>
            <person name="Lyhne E.K."/>
            <person name="Kogle M.E."/>
            <person name="Wiebenga A."/>
            <person name="Kun R.S."/>
            <person name="Lubbers R.J."/>
            <person name="Makela M.R."/>
            <person name="Barry K."/>
            <person name="Chovatia M."/>
            <person name="Clum A."/>
            <person name="Daum C."/>
            <person name="Haridas S."/>
            <person name="He G."/>
            <person name="LaButti K."/>
            <person name="Lipzen A."/>
            <person name="Mondo S."/>
            <person name="Riley R."/>
            <person name="Salamov A."/>
            <person name="Simmons B.A."/>
            <person name="Magnuson J.K."/>
            <person name="Henrissat B."/>
            <person name="Mortensen U.H."/>
            <person name="Larsen T.O."/>
            <person name="Devries R.P."/>
            <person name="Grigoriev I.V."/>
            <person name="Machida M."/>
            <person name="Baker S.E."/>
            <person name="Andersen M.R."/>
        </authorList>
    </citation>
    <scope>NUCLEOTIDE SEQUENCE [LARGE SCALE GENOMIC DNA]</scope>
    <source>
        <strain evidence="1">IBT 14317</strain>
    </source>
</reference>
<name>A0A5N7C3L9_PETAA</name>
<protein>
    <submittedName>
        <fullName evidence="1">Uncharacterized protein</fullName>
    </submittedName>
</protein>
<organism evidence="1">
    <name type="scientific">Petromyces alliaceus</name>
    <name type="common">Aspergillus alliaceus</name>
    <dbReference type="NCBI Taxonomy" id="209559"/>
    <lineage>
        <taxon>Eukaryota</taxon>
        <taxon>Fungi</taxon>
        <taxon>Dikarya</taxon>
        <taxon>Ascomycota</taxon>
        <taxon>Pezizomycotina</taxon>
        <taxon>Eurotiomycetes</taxon>
        <taxon>Eurotiomycetidae</taxon>
        <taxon>Eurotiales</taxon>
        <taxon>Aspergillaceae</taxon>
        <taxon>Aspergillus</taxon>
        <taxon>Aspergillus subgen. Circumdati</taxon>
    </lineage>
</organism>
<dbReference type="Proteomes" id="UP000326877">
    <property type="component" value="Unassembled WGS sequence"/>
</dbReference>